<dbReference type="Pfam" id="PF12973">
    <property type="entry name" value="Cupin_7"/>
    <property type="match status" value="2"/>
</dbReference>
<dbReference type="InterPro" id="IPR011051">
    <property type="entry name" value="RmlC_Cupin_sf"/>
</dbReference>
<dbReference type="Gene3D" id="2.60.120.10">
    <property type="entry name" value="Jelly Rolls"/>
    <property type="match status" value="1"/>
</dbReference>
<sequence>MLNQDYEQRVVIETSLLAWEDSPAKGVTRKKLEREDAERGRATSIVRYAAGSEFPTHKHPYGEEIFVLEGVFSDENGDYPAGTYLRNPAGSSHAPFSKQGCTLFVKLCYFDPQDNSHVIINTVQQAWLQGMVDGLQVMPLHTFATQNTALVKWSSHTRFNLHKHMGGEEILVLQGEFCDEHGRYPALSWLRNPHLSQHQPFVEEQETIILVKTGHLPI</sequence>
<dbReference type="CDD" id="cd20303">
    <property type="entry name" value="cupin_ChrR_1"/>
    <property type="match status" value="2"/>
</dbReference>
<proteinExistence type="predicted"/>
<comment type="caution">
    <text evidence="2">The sequence shown here is derived from an EMBL/GenBank/DDBJ whole genome shotgun (WGS) entry which is preliminary data.</text>
</comment>
<dbReference type="RefSeq" id="WP_068382397.1">
    <property type="nucleotide sequence ID" value="NZ_LSNE01000020.1"/>
</dbReference>
<feature type="domain" description="ChrR-like cupin" evidence="1">
    <location>
        <begin position="8"/>
        <end position="108"/>
    </location>
</feature>
<dbReference type="EMBL" id="LSNE01000020">
    <property type="protein sequence ID" value="KXI26866.1"/>
    <property type="molecule type" value="Genomic_DNA"/>
</dbReference>
<dbReference type="InterPro" id="IPR014710">
    <property type="entry name" value="RmlC-like_jellyroll"/>
</dbReference>
<evidence type="ECO:0000259" key="1">
    <source>
        <dbReference type="Pfam" id="PF12973"/>
    </source>
</evidence>
<feature type="domain" description="ChrR-like cupin" evidence="1">
    <location>
        <begin position="116"/>
        <end position="216"/>
    </location>
</feature>
<protein>
    <submittedName>
        <fullName evidence="2">Cupin</fullName>
    </submittedName>
</protein>
<organism evidence="2 3">
    <name type="scientific">Paraglaciecola hydrolytica</name>
    <dbReference type="NCBI Taxonomy" id="1799789"/>
    <lineage>
        <taxon>Bacteria</taxon>
        <taxon>Pseudomonadati</taxon>
        <taxon>Pseudomonadota</taxon>
        <taxon>Gammaproteobacteria</taxon>
        <taxon>Alteromonadales</taxon>
        <taxon>Alteromonadaceae</taxon>
        <taxon>Paraglaciecola</taxon>
    </lineage>
</organism>
<reference evidence="3" key="1">
    <citation type="submission" date="2016-02" db="EMBL/GenBank/DDBJ databases">
        <authorList>
            <person name="Schultz-Johansen M."/>
            <person name="Glaring M.A."/>
            <person name="Bech P.K."/>
            <person name="Stougaard P."/>
        </authorList>
    </citation>
    <scope>NUCLEOTIDE SEQUENCE [LARGE SCALE GENOMIC DNA]</scope>
    <source>
        <strain evidence="3">S66</strain>
    </source>
</reference>
<dbReference type="Proteomes" id="UP000070299">
    <property type="component" value="Unassembled WGS sequence"/>
</dbReference>
<name>A0A148KKN8_9ALTE</name>
<dbReference type="SUPFAM" id="SSF51182">
    <property type="entry name" value="RmlC-like cupins"/>
    <property type="match status" value="2"/>
</dbReference>
<evidence type="ECO:0000313" key="3">
    <source>
        <dbReference type="Proteomes" id="UP000070299"/>
    </source>
</evidence>
<accession>A0A148KKN8</accession>
<keyword evidence="3" id="KW-1185">Reference proteome</keyword>
<dbReference type="AlphaFoldDB" id="A0A148KKN8"/>
<evidence type="ECO:0000313" key="2">
    <source>
        <dbReference type="EMBL" id="KXI26866.1"/>
    </source>
</evidence>
<gene>
    <name evidence="2" type="ORF">AX660_03630</name>
</gene>
<dbReference type="InterPro" id="IPR025979">
    <property type="entry name" value="ChrR-like_cupin_dom"/>
</dbReference>
<dbReference type="STRING" id="1799789.AX660_03630"/>
<dbReference type="OrthoDB" id="9801227at2"/>